<evidence type="ECO:0000313" key="2">
    <source>
        <dbReference type="EMBL" id="KAK2594892.1"/>
    </source>
</evidence>
<dbReference type="CDD" id="cd07383">
    <property type="entry name" value="MPP_Dcr2"/>
    <property type="match status" value="1"/>
</dbReference>
<name>A0AAJ0CNM8_9HYPO</name>
<dbReference type="SUPFAM" id="SSF56300">
    <property type="entry name" value="Metallo-dependent phosphatases"/>
    <property type="match status" value="1"/>
</dbReference>
<dbReference type="Proteomes" id="UP001251528">
    <property type="component" value="Unassembled WGS sequence"/>
</dbReference>
<comment type="caution">
    <text evidence="2">The sequence shown here is derived from an EMBL/GenBank/DDBJ whole genome shotgun (WGS) entry which is preliminary data.</text>
</comment>
<dbReference type="PANTHER" id="PTHR32440:SF0">
    <property type="entry name" value="PHOSPHATASE DCR2-RELATED"/>
    <property type="match status" value="1"/>
</dbReference>
<proteinExistence type="predicted"/>
<evidence type="ECO:0000313" key="3">
    <source>
        <dbReference type="Proteomes" id="UP001251528"/>
    </source>
</evidence>
<dbReference type="PANTHER" id="PTHR32440">
    <property type="entry name" value="PHOSPHATASE DCR2-RELATED-RELATED"/>
    <property type="match status" value="1"/>
</dbReference>
<dbReference type="InterPro" id="IPR004843">
    <property type="entry name" value="Calcineurin-like_PHP"/>
</dbReference>
<feature type="domain" description="Calcineurin-like phosphoesterase" evidence="1">
    <location>
        <begin position="225"/>
        <end position="441"/>
    </location>
</feature>
<protein>
    <recommendedName>
        <fullName evidence="1">Calcineurin-like phosphoesterase domain-containing protein</fullName>
    </recommendedName>
</protein>
<dbReference type="GO" id="GO:0005737">
    <property type="term" value="C:cytoplasm"/>
    <property type="evidence" value="ECO:0007669"/>
    <property type="project" value="TreeGrafter"/>
</dbReference>
<dbReference type="Gene3D" id="3.60.21.10">
    <property type="match status" value="1"/>
</dbReference>
<dbReference type="InterPro" id="IPR029052">
    <property type="entry name" value="Metallo-depent_PP-like"/>
</dbReference>
<reference evidence="2" key="1">
    <citation type="submission" date="2023-06" db="EMBL/GenBank/DDBJ databases">
        <title>Conoideocrella luteorostrata (Hypocreales: Clavicipitaceae), a potential biocontrol fungus for elongate hemlock scale in United States Christmas tree production areas.</title>
        <authorList>
            <person name="Barrett H."/>
            <person name="Lovett B."/>
            <person name="Macias A.M."/>
            <person name="Stajich J.E."/>
            <person name="Kasson M.T."/>
        </authorList>
    </citation>
    <scope>NUCLEOTIDE SEQUENCE</scope>
    <source>
        <strain evidence="2">ARSEF 14590</strain>
    </source>
</reference>
<sequence length="538" mass="59744">MLVSALERFGLAVSNLTAEPSPSAAVHDNQRVMVVTDLTISASSPTDPFSSNTLEPRKWHCVDKELYLHTGRERAWLYIAVAEKKDLTASDLVISDIRVGEYDPSAGSDPTWDMRPGGVWVLKRNCTDDIESLVTGVDVLFGTDAVDPRPEWTLKGRPSRASLYGTARQTGDQIYLKRNYRSEKMANSSLFRSPILMVTGVGVCNDAIDASGCPLPESEADPLTVRFLGGILDAEKPDLVLLTGDQLHHDIPDSQTTLFKVVAPMIERSIPYAAVFGNHDDEGTYAMSRATQMELLQDLPFSLCQPGPEQIDGVGNYYLQIFDRAPSKRPLSTLYLLDSHGQISDKVPFLGYSWIKQSQIDWFTATSRALRQAREKDSPGSNLHMSMAFFHIPFPEYGDRHLVMRGGHRREPTEGPKLNSHFYDALSKEGIVAVGCGHDHVNDFCGSLPDWKTDSIPKTAPWLCYTGGSGFGGYCSYGENRYYRRVRVWELDTTTGSIKTWKRVEYNENRVDELTLVHDGAVVPPSNGTDQGTVTPEL</sequence>
<evidence type="ECO:0000259" key="1">
    <source>
        <dbReference type="Pfam" id="PF00149"/>
    </source>
</evidence>
<dbReference type="Pfam" id="PF00149">
    <property type="entry name" value="Metallophos"/>
    <property type="match status" value="1"/>
</dbReference>
<dbReference type="GO" id="GO:0004721">
    <property type="term" value="F:phosphoprotein phosphatase activity"/>
    <property type="evidence" value="ECO:0007669"/>
    <property type="project" value="TreeGrafter"/>
</dbReference>
<dbReference type="EMBL" id="JASWJB010000151">
    <property type="protein sequence ID" value="KAK2594892.1"/>
    <property type="molecule type" value="Genomic_DNA"/>
</dbReference>
<dbReference type="AlphaFoldDB" id="A0AAJ0CNM8"/>
<gene>
    <name evidence="2" type="ORF">QQS21_007391</name>
</gene>
<accession>A0AAJ0CNM8</accession>
<keyword evidence="3" id="KW-1185">Reference proteome</keyword>
<organism evidence="2 3">
    <name type="scientific">Conoideocrella luteorostrata</name>
    <dbReference type="NCBI Taxonomy" id="1105319"/>
    <lineage>
        <taxon>Eukaryota</taxon>
        <taxon>Fungi</taxon>
        <taxon>Dikarya</taxon>
        <taxon>Ascomycota</taxon>
        <taxon>Pezizomycotina</taxon>
        <taxon>Sordariomycetes</taxon>
        <taxon>Hypocreomycetidae</taxon>
        <taxon>Hypocreales</taxon>
        <taxon>Clavicipitaceae</taxon>
        <taxon>Conoideocrella</taxon>
    </lineage>
</organism>